<dbReference type="InterPro" id="IPR001611">
    <property type="entry name" value="Leu-rich_rpt"/>
</dbReference>
<dbReference type="SMART" id="SM00220">
    <property type="entry name" value="S_TKc"/>
    <property type="match status" value="1"/>
</dbReference>
<dbReference type="PANTHER" id="PTHR47986">
    <property type="entry name" value="OSJNBA0070M12.3 PROTEIN"/>
    <property type="match status" value="1"/>
</dbReference>
<dbReference type="Pfam" id="PF00560">
    <property type="entry name" value="LRR_1"/>
    <property type="match status" value="2"/>
</dbReference>
<dbReference type="EMBL" id="JAUJYO010000012">
    <property type="protein sequence ID" value="KAK1301273.1"/>
    <property type="molecule type" value="Genomic_DNA"/>
</dbReference>
<dbReference type="Gene3D" id="3.80.10.10">
    <property type="entry name" value="Ribonuclease Inhibitor"/>
    <property type="match status" value="2"/>
</dbReference>
<dbReference type="InterPro" id="IPR052422">
    <property type="entry name" value="Auxin_Ser/Thr_Kinase"/>
</dbReference>
<keyword evidence="3" id="KW-0433">Leucine-rich repeat</keyword>
<keyword evidence="8" id="KW-0472">Membrane</keyword>
<keyword evidence="4" id="KW-0812">Transmembrane</keyword>
<dbReference type="Proteomes" id="UP001180020">
    <property type="component" value="Unassembled WGS sequence"/>
</dbReference>
<keyword evidence="7" id="KW-1133">Transmembrane helix</keyword>
<dbReference type="SUPFAM" id="SSF56112">
    <property type="entry name" value="Protein kinase-like (PK-like)"/>
    <property type="match status" value="1"/>
</dbReference>
<evidence type="ECO:0000256" key="4">
    <source>
        <dbReference type="ARBA" id="ARBA00022692"/>
    </source>
</evidence>
<dbReference type="PROSITE" id="PS00108">
    <property type="entry name" value="PROTEIN_KINASE_ST"/>
    <property type="match status" value="1"/>
</dbReference>
<name>A0AAV9DJK5_ACOCL</name>
<dbReference type="AlphaFoldDB" id="A0AAV9DJK5"/>
<gene>
    <name evidence="13" type="primary">TMK1</name>
    <name evidence="13" type="ORF">QJS10_CPB12g01593</name>
</gene>
<evidence type="ECO:0000256" key="3">
    <source>
        <dbReference type="ARBA" id="ARBA00022614"/>
    </source>
</evidence>
<keyword evidence="13" id="KW-0808">Transferase</keyword>
<evidence type="ECO:0000256" key="10">
    <source>
        <dbReference type="ARBA" id="ARBA00023180"/>
    </source>
</evidence>
<proteinExistence type="inferred from homology"/>
<evidence type="ECO:0000256" key="1">
    <source>
        <dbReference type="ARBA" id="ARBA00004167"/>
    </source>
</evidence>
<dbReference type="InterPro" id="IPR011009">
    <property type="entry name" value="Kinase-like_dom_sf"/>
</dbReference>
<dbReference type="InterPro" id="IPR000719">
    <property type="entry name" value="Prot_kinase_dom"/>
</dbReference>
<dbReference type="InterPro" id="IPR008271">
    <property type="entry name" value="Ser/Thr_kinase_AS"/>
</dbReference>
<dbReference type="Pfam" id="PF00069">
    <property type="entry name" value="Pkinase"/>
    <property type="match status" value="1"/>
</dbReference>
<keyword evidence="14" id="KW-1185">Reference proteome</keyword>
<dbReference type="FunFam" id="1.10.510.10:FF:000198">
    <property type="entry name" value="receptor protein kinase TMK1"/>
    <property type="match status" value="1"/>
</dbReference>
<keyword evidence="9 13" id="KW-0675">Receptor</keyword>
<dbReference type="GO" id="GO:0016020">
    <property type="term" value="C:membrane"/>
    <property type="evidence" value="ECO:0007669"/>
    <property type="project" value="UniProtKB-SubCell"/>
</dbReference>
<reference evidence="13" key="1">
    <citation type="journal article" date="2023" name="Nat. Commun.">
        <title>Diploid and tetraploid genomes of Acorus and the evolution of monocots.</title>
        <authorList>
            <person name="Ma L."/>
            <person name="Liu K.W."/>
            <person name="Li Z."/>
            <person name="Hsiao Y.Y."/>
            <person name="Qi Y."/>
            <person name="Fu T."/>
            <person name="Tang G.D."/>
            <person name="Zhang D."/>
            <person name="Sun W.H."/>
            <person name="Liu D.K."/>
            <person name="Li Y."/>
            <person name="Chen G.Z."/>
            <person name="Liu X.D."/>
            <person name="Liao X.Y."/>
            <person name="Jiang Y.T."/>
            <person name="Yu X."/>
            <person name="Hao Y."/>
            <person name="Huang J."/>
            <person name="Zhao X.W."/>
            <person name="Ke S."/>
            <person name="Chen Y.Y."/>
            <person name="Wu W.L."/>
            <person name="Hsu J.L."/>
            <person name="Lin Y.F."/>
            <person name="Huang M.D."/>
            <person name="Li C.Y."/>
            <person name="Huang L."/>
            <person name="Wang Z.W."/>
            <person name="Zhao X."/>
            <person name="Zhong W.Y."/>
            <person name="Peng D.H."/>
            <person name="Ahmad S."/>
            <person name="Lan S."/>
            <person name="Zhang J.S."/>
            <person name="Tsai W.C."/>
            <person name="Van de Peer Y."/>
            <person name="Liu Z.J."/>
        </authorList>
    </citation>
    <scope>NUCLEOTIDE SEQUENCE</scope>
    <source>
        <strain evidence="13">CP</strain>
    </source>
</reference>
<comment type="subcellular location">
    <subcellularLocation>
        <location evidence="1">Membrane</location>
        <topology evidence="1">Single-pass membrane protein</topology>
    </subcellularLocation>
</comment>
<dbReference type="PANTHER" id="PTHR47986:SF29">
    <property type="entry name" value="RECEPTOR PROTEIN KINASE TMK1"/>
    <property type="match status" value="1"/>
</dbReference>
<dbReference type="FunFam" id="3.80.10.10:FF:000129">
    <property type="entry name" value="Leucine-rich repeat receptor-like kinase"/>
    <property type="match status" value="1"/>
</dbReference>
<evidence type="ECO:0000256" key="8">
    <source>
        <dbReference type="ARBA" id="ARBA00023136"/>
    </source>
</evidence>
<evidence type="ECO:0000256" key="6">
    <source>
        <dbReference type="ARBA" id="ARBA00022737"/>
    </source>
</evidence>
<dbReference type="GO" id="GO:0005524">
    <property type="term" value="F:ATP binding"/>
    <property type="evidence" value="ECO:0007669"/>
    <property type="project" value="InterPro"/>
</dbReference>
<feature type="domain" description="Protein kinase" evidence="12">
    <location>
        <begin position="399"/>
        <end position="703"/>
    </location>
</feature>
<organism evidence="13 14">
    <name type="scientific">Acorus calamus</name>
    <name type="common">Sweet flag</name>
    <dbReference type="NCBI Taxonomy" id="4465"/>
    <lineage>
        <taxon>Eukaryota</taxon>
        <taxon>Viridiplantae</taxon>
        <taxon>Streptophyta</taxon>
        <taxon>Embryophyta</taxon>
        <taxon>Tracheophyta</taxon>
        <taxon>Spermatophyta</taxon>
        <taxon>Magnoliopsida</taxon>
        <taxon>Liliopsida</taxon>
        <taxon>Acoraceae</taxon>
        <taxon>Acorus</taxon>
    </lineage>
</organism>
<evidence type="ECO:0000256" key="5">
    <source>
        <dbReference type="ARBA" id="ARBA00022729"/>
    </source>
</evidence>
<accession>A0AAV9DJK5</accession>
<evidence type="ECO:0000256" key="7">
    <source>
        <dbReference type="ARBA" id="ARBA00022989"/>
    </source>
</evidence>
<evidence type="ECO:0000313" key="14">
    <source>
        <dbReference type="Proteomes" id="UP001180020"/>
    </source>
</evidence>
<dbReference type="PROSITE" id="PS50011">
    <property type="entry name" value="PROTEIN_KINASE_DOM"/>
    <property type="match status" value="1"/>
</dbReference>
<comment type="similarity">
    <text evidence="2">Belongs to the protein kinase superfamily. Ser/Thr protein kinase family.</text>
</comment>
<feature type="signal peptide" evidence="11">
    <location>
        <begin position="1"/>
        <end position="27"/>
    </location>
</feature>
<dbReference type="GO" id="GO:0004672">
    <property type="term" value="F:protein kinase activity"/>
    <property type="evidence" value="ECO:0007669"/>
    <property type="project" value="InterPro"/>
</dbReference>
<feature type="chain" id="PRO_5043653529" evidence="11">
    <location>
        <begin position="28"/>
        <end position="773"/>
    </location>
</feature>
<dbReference type="SUPFAM" id="SSF52058">
    <property type="entry name" value="L domain-like"/>
    <property type="match status" value="1"/>
</dbReference>
<evidence type="ECO:0000256" key="2">
    <source>
        <dbReference type="ARBA" id="ARBA00008684"/>
    </source>
</evidence>
<evidence type="ECO:0000256" key="9">
    <source>
        <dbReference type="ARBA" id="ARBA00023170"/>
    </source>
</evidence>
<dbReference type="InterPro" id="IPR013210">
    <property type="entry name" value="LRR_N_plant-typ"/>
</dbReference>
<comment type="caution">
    <text evidence="13">The sequence shown here is derived from an EMBL/GenBank/DDBJ whole genome shotgun (WGS) entry which is preliminary data.</text>
</comment>
<keyword evidence="5 11" id="KW-0732">Signal</keyword>
<dbReference type="InterPro" id="IPR032675">
    <property type="entry name" value="LRR_dom_sf"/>
</dbReference>
<evidence type="ECO:0000256" key="11">
    <source>
        <dbReference type="SAM" id="SignalP"/>
    </source>
</evidence>
<reference evidence="13" key="2">
    <citation type="submission" date="2023-06" db="EMBL/GenBank/DDBJ databases">
        <authorList>
            <person name="Ma L."/>
            <person name="Liu K.-W."/>
            <person name="Li Z."/>
            <person name="Hsiao Y.-Y."/>
            <person name="Qi Y."/>
            <person name="Fu T."/>
            <person name="Tang G."/>
            <person name="Zhang D."/>
            <person name="Sun W.-H."/>
            <person name="Liu D.-K."/>
            <person name="Li Y."/>
            <person name="Chen G.-Z."/>
            <person name="Liu X.-D."/>
            <person name="Liao X.-Y."/>
            <person name="Jiang Y.-T."/>
            <person name="Yu X."/>
            <person name="Hao Y."/>
            <person name="Huang J."/>
            <person name="Zhao X.-W."/>
            <person name="Ke S."/>
            <person name="Chen Y.-Y."/>
            <person name="Wu W.-L."/>
            <person name="Hsu J.-L."/>
            <person name="Lin Y.-F."/>
            <person name="Huang M.-D."/>
            <person name="Li C.-Y."/>
            <person name="Huang L."/>
            <person name="Wang Z.-W."/>
            <person name="Zhao X."/>
            <person name="Zhong W.-Y."/>
            <person name="Peng D.-H."/>
            <person name="Ahmad S."/>
            <person name="Lan S."/>
            <person name="Zhang J.-S."/>
            <person name="Tsai W.-C."/>
            <person name="Van De Peer Y."/>
            <person name="Liu Z.-J."/>
        </authorList>
    </citation>
    <scope>NUCLEOTIDE SEQUENCE</scope>
    <source>
        <strain evidence="13">CP</strain>
        <tissue evidence="13">Leaves</tissue>
    </source>
</reference>
<sequence>MPKKPYLYRVFTTLLIILSTLTPQSASQTTNPGDVAAMQAIKKGLNLSKSGLVWSDPDPCKWTRVGCQDGRVSAVQIGNQAVSGFLAPDIASSSPSPVLLLHGNAFSFIPSDFFNGLTSLQAVSLDDNPFGTWRIPASLSGLTGLVNFSANNANVTGPIPDFFASLPSLGSFNLAYNWLSGSLPPSLASSNLKTLWLNNQKGEKLSGPIDVVRNITSLEQLWLHSNAFSGSLPDFTGMDSMKDLELRDNQFTGPVPASLATLPSLQNLTLTNNLLQGPVPVFGVRVSVDMVVESERFCLTKPREACDARVDALLAVSKGFGYPIKLAKEWQGNDPCGGGWTGITCDAAGNVTVVNLQKMGLSGNISPDFARLASLQKLLLSNNNLNGPIPDELSKMTSLKEIDVSNNSLSGKVPVFGAAVVFRSDGNPNLGKDIRKKNSFGRVQSPNTTVIHPRHSGSDPDTLKITVSRPNLTAGSETLSRTSSGPSGTDVHVVEAGNMVISIQGTLSRYLFNWKEEGLEPLGWKKRLSIALDVARGVEYLHSLAHQSFIHRDLKPSNILLDEHLKAKVADFGLVRLAPDGKCSVETRLAGTFGYLAPEYAVTGRVTTKVDVFSFGVVLMELITGRKALDETQPEESVHLVTWFRRMQLNKDGFGKAIDPAMDVDEESLASISTVAELAGHCCAREPFQRPDMGHAVNVLSSLAEMWKPTNPDAEDVYGIDLDMTLPQALKKWQAFESDGSTSSFLASIDNTATSIPTVPHGFANSFTSADGR</sequence>
<keyword evidence="6" id="KW-0677">Repeat</keyword>
<dbReference type="Gene3D" id="1.10.510.10">
    <property type="entry name" value="Transferase(Phosphotransferase) domain 1"/>
    <property type="match status" value="1"/>
</dbReference>
<keyword evidence="13" id="KW-0418">Kinase</keyword>
<keyword evidence="10" id="KW-0325">Glycoprotein</keyword>
<evidence type="ECO:0000313" key="13">
    <source>
        <dbReference type="EMBL" id="KAK1301273.1"/>
    </source>
</evidence>
<protein>
    <submittedName>
        <fullName evidence="13">Receptor protein kinase TMK1</fullName>
    </submittedName>
</protein>
<dbReference type="Pfam" id="PF08263">
    <property type="entry name" value="LRRNT_2"/>
    <property type="match status" value="2"/>
</dbReference>
<evidence type="ECO:0000259" key="12">
    <source>
        <dbReference type="PROSITE" id="PS50011"/>
    </source>
</evidence>